<protein>
    <submittedName>
        <fullName evidence="1">Uncharacterized protein</fullName>
    </submittedName>
</protein>
<dbReference type="EMBL" id="GBRH01191185">
    <property type="protein sequence ID" value="JAE06711.1"/>
    <property type="molecule type" value="Transcribed_RNA"/>
</dbReference>
<organism evidence="1">
    <name type="scientific">Arundo donax</name>
    <name type="common">Giant reed</name>
    <name type="synonym">Donax arundinaceus</name>
    <dbReference type="NCBI Taxonomy" id="35708"/>
    <lineage>
        <taxon>Eukaryota</taxon>
        <taxon>Viridiplantae</taxon>
        <taxon>Streptophyta</taxon>
        <taxon>Embryophyta</taxon>
        <taxon>Tracheophyta</taxon>
        <taxon>Spermatophyta</taxon>
        <taxon>Magnoliopsida</taxon>
        <taxon>Liliopsida</taxon>
        <taxon>Poales</taxon>
        <taxon>Poaceae</taxon>
        <taxon>PACMAD clade</taxon>
        <taxon>Arundinoideae</taxon>
        <taxon>Arundineae</taxon>
        <taxon>Arundo</taxon>
    </lineage>
</organism>
<evidence type="ECO:0000313" key="1">
    <source>
        <dbReference type="EMBL" id="JAE06711.1"/>
    </source>
</evidence>
<sequence length="12" mass="1306">MLASYSSSNFSL</sequence>
<accession>A0A0A9F9A3</accession>
<reference evidence="1" key="1">
    <citation type="submission" date="2014-09" db="EMBL/GenBank/DDBJ databases">
        <authorList>
            <person name="Magalhaes I.L.F."/>
            <person name="Oliveira U."/>
            <person name="Santos F.R."/>
            <person name="Vidigal T.H.D.A."/>
            <person name="Brescovit A.D."/>
            <person name="Santos A.J."/>
        </authorList>
    </citation>
    <scope>NUCLEOTIDE SEQUENCE</scope>
    <source>
        <tissue evidence="1">Shoot tissue taken approximately 20 cm above the soil surface</tissue>
    </source>
</reference>
<proteinExistence type="predicted"/>
<reference evidence="1" key="2">
    <citation type="journal article" date="2015" name="Data Brief">
        <title>Shoot transcriptome of the giant reed, Arundo donax.</title>
        <authorList>
            <person name="Barrero R.A."/>
            <person name="Guerrero F.D."/>
            <person name="Moolhuijzen P."/>
            <person name="Goolsby J.A."/>
            <person name="Tidwell J."/>
            <person name="Bellgard S.E."/>
            <person name="Bellgard M.I."/>
        </authorList>
    </citation>
    <scope>NUCLEOTIDE SEQUENCE</scope>
    <source>
        <tissue evidence="1">Shoot tissue taken approximately 20 cm above the soil surface</tissue>
    </source>
</reference>
<name>A0A0A9F9A3_ARUDO</name>